<feature type="region of interest" description="Disordered" evidence="1">
    <location>
        <begin position="205"/>
        <end position="227"/>
    </location>
</feature>
<dbReference type="EMBL" id="BRPK01000015">
    <property type="protein sequence ID" value="GLB43996.1"/>
    <property type="molecule type" value="Genomic_DNA"/>
</dbReference>
<feature type="region of interest" description="Disordered" evidence="1">
    <location>
        <begin position="104"/>
        <end position="177"/>
    </location>
</feature>
<organism evidence="3 4">
    <name type="scientific">Lyophyllum shimeji</name>
    <name type="common">Hon-shimeji</name>
    <name type="synonym">Tricholoma shimeji</name>
    <dbReference type="NCBI Taxonomy" id="47721"/>
    <lineage>
        <taxon>Eukaryota</taxon>
        <taxon>Fungi</taxon>
        <taxon>Dikarya</taxon>
        <taxon>Basidiomycota</taxon>
        <taxon>Agaricomycotina</taxon>
        <taxon>Agaricomycetes</taxon>
        <taxon>Agaricomycetidae</taxon>
        <taxon>Agaricales</taxon>
        <taxon>Tricholomatineae</taxon>
        <taxon>Lyophyllaceae</taxon>
        <taxon>Lyophyllum</taxon>
    </lineage>
</organism>
<comment type="caution">
    <text evidence="3">The sequence shown here is derived from an EMBL/GenBank/DDBJ whole genome shotgun (WGS) entry which is preliminary data.</text>
</comment>
<dbReference type="InterPro" id="IPR045341">
    <property type="entry name" value="DUF6532"/>
</dbReference>
<proteinExistence type="predicted"/>
<evidence type="ECO:0000313" key="3">
    <source>
        <dbReference type="EMBL" id="GLB43996.1"/>
    </source>
</evidence>
<evidence type="ECO:0000313" key="4">
    <source>
        <dbReference type="Proteomes" id="UP001063166"/>
    </source>
</evidence>
<feature type="compositionally biased region" description="Basic and acidic residues" evidence="1">
    <location>
        <begin position="304"/>
        <end position="318"/>
    </location>
</feature>
<name>A0A9P3PZK2_LYOSH</name>
<protein>
    <recommendedName>
        <fullName evidence="2">DUF6532 domain-containing protein</fullName>
    </recommendedName>
</protein>
<evidence type="ECO:0000259" key="2">
    <source>
        <dbReference type="Pfam" id="PF20149"/>
    </source>
</evidence>
<gene>
    <name evidence="3" type="ORF">LshimejAT787_1501800</name>
</gene>
<accession>A0A9P3PZK2</accession>
<dbReference type="AlphaFoldDB" id="A0A9P3PZK2"/>
<keyword evidence="4" id="KW-1185">Reference proteome</keyword>
<dbReference type="OrthoDB" id="3257342at2759"/>
<evidence type="ECO:0000256" key="1">
    <source>
        <dbReference type="SAM" id="MobiDB-lite"/>
    </source>
</evidence>
<feature type="region of interest" description="Disordered" evidence="1">
    <location>
        <begin position="401"/>
        <end position="429"/>
    </location>
</feature>
<reference evidence="3" key="1">
    <citation type="submission" date="2022-07" db="EMBL/GenBank/DDBJ databases">
        <title>The genome of Lyophyllum shimeji provides insight into the initial evolution of ectomycorrhizal fungal genome.</title>
        <authorList>
            <person name="Kobayashi Y."/>
            <person name="Shibata T."/>
            <person name="Hirakawa H."/>
            <person name="Shigenobu S."/>
            <person name="Nishiyama T."/>
            <person name="Yamada A."/>
            <person name="Hasebe M."/>
            <person name="Kawaguchi M."/>
        </authorList>
    </citation>
    <scope>NUCLEOTIDE SEQUENCE</scope>
    <source>
        <strain evidence="3">AT787</strain>
    </source>
</reference>
<feature type="domain" description="DUF6532" evidence="2">
    <location>
        <begin position="460"/>
        <end position="650"/>
    </location>
</feature>
<dbReference type="Proteomes" id="UP001063166">
    <property type="component" value="Unassembled WGS sequence"/>
</dbReference>
<dbReference type="Pfam" id="PF20149">
    <property type="entry name" value="DUF6532"/>
    <property type="match status" value="1"/>
</dbReference>
<feature type="region of interest" description="Disordered" evidence="1">
    <location>
        <begin position="249"/>
        <end position="331"/>
    </location>
</feature>
<sequence>MFWNHSAYNRKLQLPLLFVFVKTPSTTALRFLLAADGLKHGNILPPRSTRLCLLWKLLNVSYPSAHVFFVRHFFHKRGTEFEEAAGTECEDVLEALSVGSSSKLGSRQEIDEHACSSPKQMENHSCRRSHKLVSPPSRPKEEEEEPTVPLDAPSSKSRQRKPTLKQQQNELDKSNKMAAAKKKAFVAALRAQQAGEEAAGFARLPDPMAVHDNGGDGPESEEEYLPEHDNSAFSSYTVAPPYKTSVRNGHTLVHRVPPEKENDSSEASTQSASAVPRARPLVRRVTGHAVHSTPLMDQATTGLREPDQDRMTPRRLDRPPAPGPRPYTPHVQEHFSRRLGTYYSRPLNSHCRVPDADVSDDEFGSGHSAGVHFAEPRHLSYPDAHPEFEDVSTFAVAAEELERSRSPPPKTLGMRKSPPPSPGPSTTVVVKKAKVENSGSRGRVCARDLDAMSKNCIAGAIAGYRAWNSTQQPYPSTLEDRDKAGELWRVVCTDKGVRIEFDEDILKLITARGAQNRGQLKTIARPIVQSLFGLNTEINERETRAWVEDLLDRGAFLYKDPKARTGLFLPPVLQIIMNKTWWKNKNDEGVVRPEFSDGGRGVPLVTIALVFTVVENCLDEWVTGQHIDVPFSVAAYQSKFEVHLKALLDFEESTRDANIVLRLRKHLLANARKHAKVDDPSRVQGSQLGALDFEAAKKEWEMMVLLDD</sequence>